<evidence type="ECO:0000313" key="2">
    <source>
        <dbReference type="EMBL" id="KUM49192.1"/>
    </source>
</evidence>
<keyword evidence="1" id="KW-0472">Membrane</keyword>
<keyword evidence="2" id="KW-0496">Mitochondrion</keyword>
<organism evidence="2">
    <name type="scientific">Picea glauca</name>
    <name type="common">White spruce</name>
    <name type="synonym">Pinus glauca</name>
    <dbReference type="NCBI Taxonomy" id="3330"/>
    <lineage>
        <taxon>Eukaryota</taxon>
        <taxon>Viridiplantae</taxon>
        <taxon>Streptophyta</taxon>
        <taxon>Embryophyta</taxon>
        <taxon>Tracheophyta</taxon>
        <taxon>Spermatophyta</taxon>
        <taxon>Pinopsida</taxon>
        <taxon>Pinidae</taxon>
        <taxon>Conifers I</taxon>
        <taxon>Pinales</taxon>
        <taxon>Pinaceae</taxon>
        <taxon>Picea</taxon>
    </lineage>
</organism>
<geneLocation type="mitochondrion" evidence="2"/>
<proteinExistence type="predicted"/>
<feature type="transmembrane region" description="Helical" evidence="1">
    <location>
        <begin position="20"/>
        <end position="45"/>
    </location>
</feature>
<dbReference type="EMBL" id="LKAM01000003">
    <property type="protein sequence ID" value="KUM49192.1"/>
    <property type="molecule type" value="Genomic_DNA"/>
</dbReference>
<protein>
    <submittedName>
        <fullName evidence="2">Uncharacterized protein</fullName>
    </submittedName>
</protein>
<dbReference type="AlphaFoldDB" id="A0A124GNL3"/>
<name>A0A124GNL3_PICGL</name>
<gene>
    <name evidence="2" type="ORF">ABT39_MTgene3741</name>
</gene>
<sequence length="105" mass="12368">MYSKLVYYLDPPTTLHLPLHHFTLLLWLLSFFWALQIYASLFAFLTRPFIFPQRSVLLPRALIALTMHASTDIIIFLHVLFCMSCAFFICISTSHYTFFRCTRAL</sequence>
<accession>A0A124GNL3</accession>
<evidence type="ECO:0000256" key="1">
    <source>
        <dbReference type="SAM" id="Phobius"/>
    </source>
</evidence>
<reference evidence="2" key="1">
    <citation type="journal article" date="2015" name="Genome Biol. Evol.">
        <title>Organellar Genomes of White Spruce (Picea glauca): Assembly and Annotation.</title>
        <authorList>
            <person name="Jackman S.D."/>
            <person name="Warren R.L."/>
            <person name="Gibb E.A."/>
            <person name="Vandervalk B.P."/>
            <person name="Mohamadi H."/>
            <person name="Chu J."/>
            <person name="Raymond A."/>
            <person name="Pleasance S."/>
            <person name="Coope R."/>
            <person name="Wildung M.R."/>
            <person name="Ritland C.E."/>
            <person name="Bousquet J."/>
            <person name="Jones S.J."/>
            <person name="Bohlmann J."/>
            <person name="Birol I."/>
        </authorList>
    </citation>
    <scope>NUCLEOTIDE SEQUENCE [LARGE SCALE GENOMIC DNA]</scope>
    <source>
        <tissue evidence="2">Flushing bud</tissue>
    </source>
</reference>
<keyword evidence="1" id="KW-0812">Transmembrane</keyword>
<comment type="caution">
    <text evidence="2">The sequence shown here is derived from an EMBL/GenBank/DDBJ whole genome shotgun (WGS) entry which is preliminary data.</text>
</comment>
<keyword evidence="1" id="KW-1133">Transmembrane helix</keyword>